<dbReference type="EMBL" id="CAADEW010000054">
    <property type="protein sequence ID" value="VFJ55552.1"/>
    <property type="molecule type" value="Genomic_DNA"/>
</dbReference>
<gene>
    <name evidence="1" type="ORF">BECKFW1821A_GA0114235_105418</name>
</gene>
<accession>A0A450SNW5</accession>
<name>A0A450SNW5_9GAMM</name>
<proteinExistence type="predicted"/>
<sequence length="190" mass="21462">MTACMVPDATAVLLSMTSRLKRTTIENFVELENAINLIKGNPLTISLKGRNKLISKVLHKISGFSRSINSIIVIDDNIVRDFNSCHFSNEKRRVVNVETNLTVYVYQNGDTNLKEASIRAVATVAGFVFRLLLHAQTVIKDLIDKNNEGWFECILMSALIQSLTHREAELIRKTLTDKGEKILDCMVFYD</sequence>
<dbReference type="AlphaFoldDB" id="A0A450SNW5"/>
<organism evidence="1">
    <name type="scientific">Candidatus Kentrum sp. FW</name>
    <dbReference type="NCBI Taxonomy" id="2126338"/>
    <lineage>
        <taxon>Bacteria</taxon>
        <taxon>Pseudomonadati</taxon>
        <taxon>Pseudomonadota</taxon>
        <taxon>Gammaproteobacteria</taxon>
        <taxon>Candidatus Kentrum</taxon>
    </lineage>
</organism>
<reference evidence="1" key="1">
    <citation type="submission" date="2019-02" db="EMBL/GenBank/DDBJ databases">
        <authorList>
            <person name="Gruber-Vodicka R. H."/>
            <person name="Seah K. B. B."/>
        </authorList>
    </citation>
    <scope>NUCLEOTIDE SEQUENCE</scope>
    <source>
        <strain evidence="1">BECK_BZ15</strain>
    </source>
</reference>
<evidence type="ECO:0000313" key="1">
    <source>
        <dbReference type="EMBL" id="VFJ55552.1"/>
    </source>
</evidence>
<protein>
    <submittedName>
        <fullName evidence="1">Uncharacterized protein</fullName>
    </submittedName>
</protein>